<proteinExistence type="predicted"/>
<dbReference type="AlphaFoldDB" id="A0A7J7LIL9"/>
<name>A0A7J7LIL9_9MAGN</name>
<comment type="caution">
    <text evidence="1">The sequence shown here is derived from an EMBL/GenBank/DDBJ whole genome shotgun (WGS) entry which is preliminary data.</text>
</comment>
<reference evidence="1 2" key="1">
    <citation type="journal article" date="2020" name="IScience">
        <title>Genome Sequencing of the Endangered Kingdonia uniflora (Circaeasteraceae, Ranunculales) Reveals Potential Mechanisms of Evolutionary Specialization.</title>
        <authorList>
            <person name="Sun Y."/>
            <person name="Deng T."/>
            <person name="Zhang A."/>
            <person name="Moore M.J."/>
            <person name="Landis J.B."/>
            <person name="Lin N."/>
            <person name="Zhang H."/>
            <person name="Zhang X."/>
            <person name="Huang J."/>
            <person name="Zhang X."/>
            <person name="Sun H."/>
            <person name="Wang H."/>
        </authorList>
    </citation>
    <scope>NUCLEOTIDE SEQUENCE [LARGE SCALE GENOMIC DNA]</scope>
    <source>
        <strain evidence="1">TB1705</strain>
        <tissue evidence="1">Leaf</tissue>
    </source>
</reference>
<keyword evidence="2" id="KW-1185">Reference proteome</keyword>
<organism evidence="1 2">
    <name type="scientific">Kingdonia uniflora</name>
    <dbReference type="NCBI Taxonomy" id="39325"/>
    <lineage>
        <taxon>Eukaryota</taxon>
        <taxon>Viridiplantae</taxon>
        <taxon>Streptophyta</taxon>
        <taxon>Embryophyta</taxon>
        <taxon>Tracheophyta</taxon>
        <taxon>Spermatophyta</taxon>
        <taxon>Magnoliopsida</taxon>
        <taxon>Ranunculales</taxon>
        <taxon>Circaeasteraceae</taxon>
        <taxon>Kingdonia</taxon>
    </lineage>
</organism>
<evidence type="ECO:0000313" key="1">
    <source>
        <dbReference type="EMBL" id="KAF6142495.1"/>
    </source>
</evidence>
<dbReference type="EMBL" id="JACGCM010002254">
    <property type="protein sequence ID" value="KAF6142495.1"/>
    <property type="molecule type" value="Genomic_DNA"/>
</dbReference>
<accession>A0A7J7LIL9</accession>
<dbReference type="Proteomes" id="UP000541444">
    <property type="component" value="Unassembled WGS sequence"/>
</dbReference>
<gene>
    <name evidence="1" type="ORF">GIB67_039459</name>
</gene>
<sequence>MSYDAKVPSLWWWTPLYLNQYLWWWTTLTRKTEIINKVLGVLGRYPKLINNLYVKGCVRIGFMHNHGRSCTTYSPHDKFRLFLQGV</sequence>
<protein>
    <submittedName>
        <fullName evidence="1">Uncharacterized protein</fullName>
    </submittedName>
</protein>
<evidence type="ECO:0000313" key="2">
    <source>
        <dbReference type="Proteomes" id="UP000541444"/>
    </source>
</evidence>